<feature type="transmembrane region" description="Helical" evidence="6">
    <location>
        <begin position="129"/>
        <end position="149"/>
    </location>
</feature>
<keyword evidence="4 6" id="KW-0472">Membrane</keyword>
<evidence type="ECO:0000256" key="6">
    <source>
        <dbReference type="SAM" id="Phobius"/>
    </source>
</evidence>
<comment type="caution">
    <text evidence="7">The sequence shown here is derived from an EMBL/GenBank/DDBJ whole genome shotgun (WGS) entry which is preliminary data.</text>
</comment>
<keyword evidence="8" id="KW-1185">Reference proteome</keyword>
<dbReference type="InterPro" id="IPR037185">
    <property type="entry name" value="EmrE-like"/>
</dbReference>
<name>A0A8H3ETX1_9LECA</name>
<feature type="transmembrane region" description="Helical" evidence="6">
    <location>
        <begin position="169"/>
        <end position="187"/>
    </location>
</feature>
<feature type="region of interest" description="Disordered" evidence="5">
    <location>
        <begin position="441"/>
        <end position="520"/>
    </location>
</feature>
<sequence length="545" mass="60213">MGQLGGLSPQGSVAVSMIWEPDGAHVDFRYKVGVFVGILSTSIQSIGLTLQRKSHLLEDEKESEEHRRPPFKRRRWQLGMLMFIVSNIVGSSIQITTLPLPVLSTLQASGLVFNSICATLILGEPFTRYSLSGTVLVSGGAVLIAIFGAIGEPAHNLDQLLILLGRGQFILWMIGQAVLVVAIVIGAKAIRLWNPRNSNSPRTRLARGMAYGCISGILSAHSLLVAKSAVELLVRTIVDRHNEFNRWQSWVILLGLLALALSQLYYLHRGLRLCSTSILYPFVFCVYNIIAIIDGLIYFDQSSRLSVLHALLIALGTIILLAGVLALSWRLTDDPSTRAPLSQPPLTPGMGFIDDSPSSTTNTANSPALSTITDEELAGSADGRPSPYHPRKHSRHTSLSNPRTPTARNNGLLYNARHGRNSVTESDEIWEELEDSAHSPLLSPFHQRRVSARSTPSREFQRPRSGTGAPASPTESTALLARTGTARSYRDRRRRRSAPHLEGLGRSQARGRRRASVQQDALGGWWKLRWWRKERDDEDERRDEG</sequence>
<evidence type="ECO:0000256" key="1">
    <source>
        <dbReference type="ARBA" id="ARBA00004141"/>
    </source>
</evidence>
<dbReference type="PANTHER" id="PTHR12570:SF86">
    <property type="entry name" value="ADR321CP"/>
    <property type="match status" value="1"/>
</dbReference>
<dbReference type="FunFam" id="1.10.3730.20:FF:000012">
    <property type="entry name" value="DUF803 domain-containing protein"/>
    <property type="match status" value="1"/>
</dbReference>
<gene>
    <name evidence="7" type="ORF">HETSPECPRED_000876</name>
</gene>
<comment type="subcellular location">
    <subcellularLocation>
        <location evidence="1">Membrane</location>
        <topology evidence="1">Multi-pass membrane protein</topology>
    </subcellularLocation>
</comment>
<dbReference type="SUPFAM" id="SSF103481">
    <property type="entry name" value="Multidrug resistance efflux transporter EmrE"/>
    <property type="match status" value="1"/>
</dbReference>
<evidence type="ECO:0000313" key="8">
    <source>
        <dbReference type="Proteomes" id="UP000664521"/>
    </source>
</evidence>
<protein>
    <submittedName>
        <fullName evidence="7">Uncharacterized protein</fullName>
    </submittedName>
</protein>
<feature type="compositionally biased region" description="Low complexity" evidence="5">
    <location>
        <begin position="356"/>
        <end position="371"/>
    </location>
</feature>
<evidence type="ECO:0000256" key="3">
    <source>
        <dbReference type="ARBA" id="ARBA00022989"/>
    </source>
</evidence>
<dbReference type="Pfam" id="PF05653">
    <property type="entry name" value="Mg_trans_NIPA"/>
    <property type="match status" value="1"/>
</dbReference>
<feature type="compositionally biased region" description="Polar residues" evidence="5">
    <location>
        <begin position="397"/>
        <end position="409"/>
    </location>
</feature>
<feature type="transmembrane region" description="Helical" evidence="6">
    <location>
        <begin position="278"/>
        <end position="299"/>
    </location>
</feature>
<dbReference type="Gene3D" id="1.10.3730.20">
    <property type="match status" value="1"/>
</dbReference>
<accession>A0A8H3ETX1</accession>
<dbReference type="InterPro" id="IPR008521">
    <property type="entry name" value="Mg_trans_NIPA"/>
</dbReference>
<feature type="transmembrane region" description="Helical" evidence="6">
    <location>
        <begin position="76"/>
        <end position="96"/>
    </location>
</feature>
<feature type="region of interest" description="Disordered" evidence="5">
    <location>
        <begin position="336"/>
        <end position="420"/>
    </location>
</feature>
<proteinExistence type="predicted"/>
<evidence type="ECO:0000256" key="2">
    <source>
        <dbReference type="ARBA" id="ARBA00022692"/>
    </source>
</evidence>
<reference evidence="7" key="1">
    <citation type="submission" date="2021-03" db="EMBL/GenBank/DDBJ databases">
        <authorList>
            <person name="Tagirdzhanova G."/>
        </authorList>
    </citation>
    <scope>NUCLEOTIDE SEQUENCE</scope>
</reference>
<evidence type="ECO:0000313" key="7">
    <source>
        <dbReference type="EMBL" id="CAF9912222.1"/>
    </source>
</evidence>
<dbReference type="PANTHER" id="PTHR12570">
    <property type="match status" value="1"/>
</dbReference>
<dbReference type="EMBL" id="CAJPDS010000011">
    <property type="protein sequence ID" value="CAF9912222.1"/>
    <property type="molecule type" value="Genomic_DNA"/>
</dbReference>
<keyword evidence="2 6" id="KW-0812">Transmembrane</keyword>
<dbReference type="AlphaFoldDB" id="A0A8H3ETX1"/>
<keyword evidence="3 6" id="KW-1133">Transmembrane helix</keyword>
<dbReference type="Proteomes" id="UP000664521">
    <property type="component" value="Unassembled WGS sequence"/>
</dbReference>
<evidence type="ECO:0000256" key="4">
    <source>
        <dbReference type="ARBA" id="ARBA00023136"/>
    </source>
</evidence>
<evidence type="ECO:0000256" key="5">
    <source>
        <dbReference type="SAM" id="MobiDB-lite"/>
    </source>
</evidence>
<dbReference type="GO" id="GO:0015095">
    <property type="term" value="F:magnesium ion transmembrane transporter activity"/>
    <property type="evidence" value="ECO:0007669"/>
    <property type="project" value="InterPro"/>
</dbReference>
<feature type="transmembrane region" description="Helical" evidence="6">
    <location>
        <begin position="305"/>
        <end position="329"/>
    </location>
</feature>
<feature type="transmembrane region" description="Helical" evidence="6">
    <location>
        <begin position="247"/>
        <end position="266"/>
    </location>
</feature>
<organism evidence="7 8">
    <name type="scientific">Heterodermia speciosa</name>
    <dbReference type="NCBI Taxonomy" id="116794"/>
    <lineage>
        <taxon>Eukaryota</taxon>
        <taxon>Fungi</taxon>
        <taxon>Dikarya</taxon>
        <taxon>Ascomycota</taxon>
        <taxon>Pezizomycotina</taxon>
        <taxon>Lecanoromycetes</taxon>
        <taxon>OSLEUM clade</taxon>
        <taxon>Lecanoromycetidae</taxon>
        <taxon>Caliciales</taxon>
        <taxon>Physciaceae</taxon>
        <taxon>Heterodermia</taxon>
    </lineage>
</organism>
<dbReference type="OrthoDB" id="2504919at2759"/>
<dbReference type="GO" id="GO:0016020">
    <property type="term" value="C:membrane"/>
    <property type="evidence" value="ECO:0007669"/>
    <property type="project" value="UniProtKB-SubCell"/>
</dbReference>
<feature type="transmembrane region" description="Helical" evidence="6">
    <location>
        <begin position="102"/>
        <end position="122"/>
    </location>
</feature>